<dbReference type="InterPro" id="IPR017714">
    <property type="entry name" value="MethylthioRu-1-P_deHdtase_MtnB"/>
</dbReference>
<dbReference type="PANTHER" id="PTHR22789:SF0">
    <property type="entry name" value="3-OXO-TETRONATE 4-PHOSPHATE DECARBOXYLASE-RELATED"/>
    <property type="match status" value="1"/>
</dbReference>
<dbReference type="GO" id="GO:0005829">
    <property type="term" value="C:cytosol"/>
    <property type="evidence" value="ECO:0007669"/>
    <property type="project" value="TreeGrafter"/>
</dbReference>
<dbReference type="GO" id="GO:0016832">
    <property type="term" value="F:aldehyde-lyase activity"/>
    <property type="evidence" value="ECO:0007669"/>
    <property type="project" value="TreeGrafter"/>
</dbReference>
<keyword evidence="1 6" id="KW-0028">Amino-acid biosynthesis</keyword>
<evidence type="ECO:0000313" key="8">
    <source>
        <dbReference type="EMBL" id="HFT92562.1"/>
    </source>
</evidence>
<evidence type="ECO:0000256" key="1">
    <source>
        <dbReference type="ARBA" id="ARBA00022605"/>
    </source>
</evidence>
<dbReference type="Gene3D" id="3.40.225.10">
    <property type="entry name" value="Class II aldolase/adducin N-terminal domain"/>
    <property type="match status" value="1"/>
</dbReference>
<feature type="binding site" evidence="6">
    <location>
        <position position="102"/>
    </location>
    <ligand>
        <name>Zn(2+)</name>
        <dbReference type="ChEBI" id="CHEBI:29105"/>
    </ligand>
</feature>
<evidence type="ECO:0000259" key="7">
    <source>
        <dbReference type="SMART" id="SM01007"/>
    </source>
</evidence>
<dbReference type="GO" id="GO:0019323">
    <property type="term" value="P:pentose catabolic process"/>
    <property type="evidence" value="ECO:0007669"/>
    <property type="project" value="TreeGrafter"/>
</dbReference>
<evidence type="ECO:0000256" key="3">
    <source>
        <dbReference type="ARBA" id="ARBA00022833"/>
    </source>
</evidence>
<evidence type="ECO:0000256" key="5">
    <source>
        <dbReference type="ARBA" id="ARBA00023239"/>
    </source>
</evidence>
<name>A0A7C3LR51_9BACT</name>
<dbReference type="GO" id="GO:0046570">
    <property type="term" value="F:methylthioribulose 1-phosphate dehydratase activity"/>
    <property type="evidence" value="ECO:0007669"/>
    <property type="project" value="UniProtKB-UniRule"/>
</dbReference>
<comment type="cofactor">
    <cofactor evidence="6">
        <name>Zn(2+)</name>
        <dbReference type="ChEBI" id="CHEBI:29105"/>
    </cofactor>
    <text evidence="6">Binds 1 zinc ion per subunit.</text>
</comment>
<comment type="function">
    <text evidence="6">Catalyzes the dehydration of methylthioribulose-1-phosphate (MTRu-1-P) into 2,3-diketo-5-methylthiopentyl-1-phosphate (DK-MTP-1-P).</text>
</comment>
<dbReference type="AlphaFoldDB" id="A0A7C3LR51"/>
<dbReference type="GO" id="GO:0019509">
    <property type="term" value="P:L-methionine salvage from methylthioadenosine"/>
    <property type="evidence" value="ECO:0007669"/>
    <property type="project" value="UniProtKB-UniRule"/>
</dbReference>
<keyword evidence="3 6" id="KW-0862">Zinc</keyword>
<comment type="catalytic activity">
    <reaction evidence="6">
        <text>5-(methylsulfanyl)-D-ribulose 1-phosphate = 5-methylsulfanyl-2,3-dioxopentyl phosphate + H2O</text>
        <dbReference type="Rhea" id="RHEA:15549"/>
        <dbReference type="ChEBI" id="CHEBI:15377"/>
        <dbReference type="ChEBI" id="CHEBI:58548"/>
        <dbReference type="ChEBI" id="CHEBI:58828"/>
        <dbReference type="EC" id="4.2.1.109"/>
    </reaction>
</comment>
<feature type="domain" description="Class II aldolase/adducin N-terminal" evidence="7">
    <location>
        <begin position="16"/>
        <end position="205"/>
    </location>
</feature>
<evidence type="ECO:0000256" key="6">
    <source>
        <dbReference type="HAMAP-Rule" id="MF_01677"/>
    </source>
</evidence>
<evidence type="ECO:0000256" key="2">
    <source>
        <dbReference type="ARBA" id="ARBA00022723"/>
    </source>
</evidence>
<dbReference type="InterPro" id="IPR050197">
    <property type="entry name" value="Aldolase_class_II_sugar_metab"/>
</dbReference>
<dbReference type="InterPro" id="IPR036409">
    <property type="entry name" value="Aldolase_II/adducin_N_sf"/>
</dbReference>
<dbReference type="EMBL" id="DTMM01000020">
    <property type="protein sequence ID" value="HFT92562.1"/>
    <property type="molecule type" value="Genomic_DNA"/>
</dbReference>
<keyword evidence="2 6" id="KW-0479">Metal-binding</keyword>
<dbReference type="HAMAP" id="MF_01677">
    <property type="entry name" value="Salvage_MtnB"/>
    <property type="match status" value="1"/>
</dbReference>
<organism evidence="8">
    <name type="scientific">Leptospirillum ferriphilum</name>
    <dbReference type="NCBI Taxonomy" id="178606"/>
    <lineage>
        <taxon>Bacteria</taxon>
        <taxon>Pseudomonadati</taxon>
        <taxon>Nitrospirota</taxon>
        <taxon>Nitrospiria</taxon>
        <taxon>Nitrospirales</taxon>
        <taxon>Nitrospiraceae</taxon>
        <taxon>Leptospirillum</taxon>
    </lineage>
</organism>
<sequence>MSGSLFRRCSPLNSENELITHARMMYDRGWMAGTSGNLSIRSSEGIRITPSGRDKGTLRTGDLLLVRDNGEAGPLLPIRPSAELSLHQAIYRNRADAVAVYHVHTVESNIVSEWATSGKLGLPLLEMLKGFGWKTEDPDPVLPVFSNHPDVGAIAREVDQLLSRESGFRLPGYLIRLHGLTVWGNSPEEAFKHVELFDFIFRYMVQSRFLPSR</sequence>
<comment type="similarity">
    <text evidence="6">Belongs to the aldolase class II family. MtnB subfamily.</text>
</comment>
<reference evidence="8" key="1">
    <citation type="journal article" date="2020" name="mSystems">
        <title>Genome- and Community-Level Interaction Insights into Carbon Utilization and Element Cycling Functions of Hydrothermarchaeota in Hydrothermal Sediment.</title>
        <authorList>
            <person name="Zhou Z."/>
            <person name="Liu Y."/>
            <person name="Xu W."/>
            <person name="Pan J."/>
            <person name="Luo Z.H."/>
            <person name="Li M."/>
        </authorList>
    </citation>
    <scope>NUCLEOTIDE SEQUENCE [LARGE SCALE GENOMIC DNA]</scope>
    <source>
        <strain evidence="8">SpSt-902</strain>
    </source>
</reference>
<dbReference type="SUPFAM" id="SSF53639">
    <property type="entry name" value="AraD/HMP-PK domain-like"/>
    <property type="match status" value="1"/>
</dbReference>
<dbReference type="PANTHER" id="PTHR22789">
    <property type="entry name" value="FUCULOSE PHOSPHATE ALDOLASE"/>
    <property type="match status" value="1"/>
</dbReference>
<dbReference type="Pfam" id="PF00596">
    <property type="entry name" value="Aldolase_II"/>
    <property type="match status" value="1"/>
</dbReference>
<keyword evidence="4 6" id="KW-0486">Methionine biosynthesis</keyword>
<dbReference type="EC" id="4.2.1.109" evidence="6"/>
<dbReference type="GO" id="GO:0008270">
    <property type="term" value="F:zinc ion binding"/>
    <property type="evidence" value="ECO:0007669"/>
    <property type="project" value="UniProtKB-UniRule"/>
</dbReference>
<protein>
    <recommendedName>
        <fullName evidence="6">Methylthioribulose-1-phosphate dehydratase</fullName>
        <shortName evidence="6">MTRu-1-P dehydratase</shortName>
        <ecNumber evidence="6">4.2.1.109</ecNumber>
    </recommendedName>
</protein>
<evidence type="ECO:0000256" key="4">
    <source>
        <dbReference type="ARBA" id="ARBA00023167"/>
    </source>
</evidence>
<comment type="pathway">
    <text evidence="6">Amino-acid biosynthesis; L-methionine biosynthesis via salvage pathway; L-methionine from S-methyl-5-thio-alpha-D-ribose 1-phosphate: step 2/6.</text>
</comment>
<proteinExistence type="inferred from homology"/>
<keyword evidence="5 6" id="KW-0456">Lyase</keyword>
<comment type="caution">
    <text evidence="8">The sequence shown here is derived from an EMBL/GenBank/DDBJ whole genome shotgun (WGS) entry which is preliminary data.</text>
</comment>
<feature type="binding site" evidence="6">
    <location>
        <position position="104"/>
    </location>
    <ligand>
        <name>Zn(2+)</name>
        <dbReference type="ChEBI" id="CHEBI:29105"/>
    </ligand>
</feature>
<dbReference type="UniPathway" id="UPA00904">
    <property type="reaction ID" value="UER00875"/>
</dbReference>
<dbReference type="InterPro" id="IPR001303">
    <property type="entry name" value="Aldolase_II/adducin_N"/>
</dbReference>
<dbReference type="SMART" id="SM01007">
    <property type="entry name" value="Aldolase_II"/>
    <property type="match status" value="1"/>
</dbReference>
<gene>
    <name evidence="6 8" type="primary">mtnB</name>
    <name evidence="8" type="ORF">ENX03_01215</name>
</gene>
<accession>A0A7C3LR51</accession>
<dbReference type="NCBIfam" id="TIGR03328">
    <property type="entry name" value="salvage_mtnB"/>
    <property type="match status" value="1"/>
</dbReference>